<dbReference type="InterPro" id="IPR038179">
    <property type="entry name" value="NigD-like_N_sf"/>
</dbReference>
<evidence type="ECO:0000259" key="1">
    <source>
        <dbReference type="Pfam" id="PF12667"/>
    </source>
</evidence>
<organism evidence="3 4">
    <name type="scientific">Coprobacter tertius</name>
    <dbReference type="NCBI Taxonomy" id="2944915"/>
    <lineage>
        <taxon>Bacteria</taxon>
        <taxon>Pseudomonadati</taxon>
        <taxon>Bacteroidota</taxon>
        <taxon>Bacteroidia</taxon>
        <taxon>Bacteroidales</taxon>
        <taxon>Barnesiellaceae</taxon>
        <taxon>Coprobacter</taxon>
    </lineage>
</organism>
<dbReference type="InterPro" id="IPR024299">
    <property type="entry name" value="NigD-like_OB_dom"/>
</dbReference>
<feature type="domain" description="NigD-like C-terminal" evidence="2">
    <location>
        <begin position="118"/>
        <end position="232"/>
    </location>
</feature>
<gene>
    <name evidence="3" type="ORF">NMU02_10660</name>
</gene>
<reference evidence="3 4" key="1">
    <citation type="submission" date="2022-07" db="EMBL/GenBank/DDBJ databases">
        <title>Fecal culturing of patients with breast cancer.</title>
        <authorList>
            <person name="Teng N.M.Y."/>
            <person name="Kiu R."/>
            <person name="Evans R."/>
            <person name="Baker D.J."/>
            <person name="Zenner C."/>
            <person name="Robinson S.D."/>
            <person name="Hall L.J."/>
        </authorList>
    </citation>
    <scope>NUCLEOTIDE SEQUENCE [LARGE SCALE GENOMIC DNA]</scope>
    <source>
        <strain evidence="3 4">LH1063</strain>
    </source>
</reference>
<accession>A0ABT1MIV2</accession>
<dbReference type="Gene3D" id="2.40.50.500">
    <property type="entry name" value="NigD-like N-terminal OB domain"/>
    <property type="match status" value="1"/>
</dbReference>
<evidence type="ECO:0000313" key="4">
    <source>
        <dbReference type="Proteomes" id="UP001205603"/>
    </source>
</evidence>
<feature type="domain" description="NigD-like N-terminal OB" evidence="1">
    <location>
        <begin position="56"/>
        <end position="113"/>
    </location>
</feature>
<dbReference type="InterPro" id="IPR035376">
    <property type="entry name" value="NigD_C"/>
</dbReference>
<sequence length="255" mass="28690">MERIKFLLSLLCVGTLCLTMISCDNDDDKYYVNSWIGFATVNAPGTTGEFPVGQGGFGLTFDDGTKMWPRMIDTRLAQVRTFDKQRMIVDFTYLNDTKEGYDHTICVNNLRTILTKNIATVNNSTTDAHLLANDKIRIVNAWVGDNYINIVFDYSASPGSTHYINLIDDQRTPVTNPDNGVYSLTFVHDANNDTGTYKARGYVSFPIPENIGQFTKIKIFAKGESTDQEFIIEYKNTSPTDESILKLIDNTNEIL</sequence>
<dbReference type="EMBL" id="JANDHW010000011">
    <property type="protein sequence ID" value="MCP9612553.1"/>
    <property type="molecule type" value="Genomic_DNA"/>
</dbReference>
<name>A0ABT1MIV2_9BACT</name>
<comment type="caution">
    <text evidence="3">The sequence shown here is derived from an EMBL/GenBank/DDBJ whole genome shotgun (WGS) entry which is preliminary data.</text>
</comment>
<keyword evidence="4" id="KW-1185">Reference proteome</keyword>
<protein>
    <submittedName>
        <fullName evidence="3">NigD-like protein</fullName>
    </submittedName>
</protein>
<proteinExistence type="predicted"/>
<evidence type="ECO:0000313" key="3">
    <source>
        <dbReference type="EMBL" id="MCP9612553.1"/>
    </source>
</evidence>
<dbReference type="InterPro" id="IPR038143">
    <property type="entry name" value="NigD-like_C_dom_sf"/>
</dbReference>
<dbReference type="Proteomes" id="UP001205603">
    <property type="component" value="Unassembled WGS sequence"/>
</dbReference>
<dbReference type="PROSITE" id="PS51257">
    <property type="entry name" value="PROKAR_LIPOPROTEIN"/>
    <property type="match status" value="1"/>
</dbReference>
<dbReference type="Gene3D" id="2.60.40.2370">
    <property type="entry name" value="NigD-like, C-terminal beta sandwich domain"/>
    <property type="match status" value="1"/>
</dbReference>
<dbReference type="Pfam" id="PF12667">
    <property type="entry name" value="NigD_N"/>
    <property type="match status" value="1"/>
</dbReference>
<dbReference type="Pfam" id="PF17415">
    <property type="entry name" value="NigD_C"/>
    <property type="match status" value="1"/>
</dbReference>
<dbReference type="RefSeq" id="WP_255027881.1">
    <property type="nucleotide sequence ID" value="NZ_JANDHW010000011.1"/>
</dbReference>
<evidence type="ECO:0000259" key="2">
    <source>
        <dbReference type="Pfam" id="PF17415"/>
    </source>
</evidence>